<gene>
    <name evidence="3" type="ORF">SAMN05216537_11361</name>
</gene>
<dbReference type="STRING" id="1410661.GCA_000702205_01387"/>
<dbReference type="CDD" id="cd05399">
    <property type="entry name" value="NT_Rel-Spo_like"/>
    <property type="match status" value="1"/>
</dbReference>
<keyword evidence="3" id="KW-0418">Kinase</keyword>
<name>A0A1H5W485_9FIRM</name>
<dbReference type="Pfam" id="PF04607">
    <property type="entry name" value="RelA_SpoT"/>
    <property type="match status" value="1"/>
</dbReference>
<dbReference type="GO" id="GO:0015970">
    <property type="term" value="P:guanosine tetraphosphate biosynthetic process"/>
    <property type="evidence" value="ECO:0007669"/>
    <property type="project" value="UniProtKB-UniPathway"/>
</dbReference>
<accession>A0A1H5W485</accession>
<dbReference type="Gene3D" id="3.30.460.10">
    <property type="entry name" value="Beta Polymerase, domain 2"/>
    <property type="match status" value="1"/>
</dbReference>
<keyword evidence="3" id="KW-0808">Transferase</keyword>
<dbReference type="InterPro" id="IPR007685">
    <property type="entry name" value="RelA_SpoT"/>
</dbReference>
<dbReference type="UniPathway" id="UPA00908">
    <property type="reaction ID" value="UER00884"/>
</dbReference>
<dbReference type="AlphaFoldDB" id="A0A1H5W485"/>
<organism evidence="3 4">
    <name type="scientific">Lachnospira multipara</name>
    <dbReference type="NCBI Taxonomy" id="28051"/>
    <lineage>
        <taxon>Bacteria</taxon>
        <taxon>Bacillati</taxon>
        <taxon>Bacillota</taxon>
        <taxon>Clostridia</taxon>
        <taxon>Lachnospirales</taxon>
        <taxon>Lachnospiraceae</taxon>
        <taxon>Lachnospira</taxon>
    </lineage>
</organism>
<dbReference type="InterPro" id="IPR052366">
    <property type="entry name" value="GTP_Pyrophosphokinase"/>
</dbReference>
<dbReference type="SMART" id="SM00954">
    <property type="entry name" value="RelA_SpoT"/>
    <property type="match status" value="1"/>
</dbReference>
<dbReference type="GO" id="GO:0016301">
    <property type="term" value="F:kinase activity"/>
    <property type="evidence" value="ECO:0007669"/>
    <property type="project" value="UniProtKB-KW"/>
</dbReference>
<proteinExistence type="predicted"/>
<evidence type="ECO:0000259" key="2">
    <source>
        <dbReference type="SMART" id="SM00954"/>
    </source>
</evidence>
<reference evidence="3 4" key="1">
    <citation type="submission" date="2016-10" db="EMBL/GenBank/DDBJ databases">
        <authorList>
            <person name="de Groot N.N."/>
        </authorList>
    </citation>
    <scope>NUCLEOTIDE SEQUENCE [LARGE SCALE GENOMIC DNA]</scope>
    <source>
        <strain evidence="3 4">D15d</strain>
    </source>
</reference>
<dbReference type="PANTHER" id="PTHR47837:SF2">
    <property type="entry name" value="GTP PYROPHOSPHOKINASE YWAC"/>
    <property type="match status" value="1"/>
</dbReference>
<dbReference type="Gene3D" id="1.10.287.860">
    <property type="entry name" value="Nucleotidyltransferase"/>
    <property type="match status" value="1"/>
</dbReference>
<dbReference type="InterPro" id="IPR043519">
    <property type="entry name" value="NT_sf"/>
</dbReference>
<dbReference type="SUPFAM" id="SSF81301">
    <property type="entry name" value="Nucleotidyltransferase"/>
    <property type="match status" value="1"/>
</dbReference>
<dbReference type="EMBL" id="FNUL01000013">
    <property type="protein sequence ID" value="SEF93627.1"/>
    <property type="molecule type" value="Genomic_DNA"/>
</dbReference>
<evidence type="ECO:0000256" key="1">
    <source>
        <dbReference type="ARBA" id="ARBA00004976"/>
    </source>
</evidence>
<evidence type="ECO:0000313" key="3">
    <source>
        <dbReference type="EMBL" id="SEF93627.1"/>
    </source>
</evidence>
<dbReference type="RefSeq" id="WP_330361998.1">
    <property type="nucleotide sequence ID" value="NZ_FNUL01000013.1"/>
</dbReference>
<comment type="pathway">
    <text evidence="1">Purine metabolism; ppGpp biosynthesis; ppGpp from GTP: step 1/2.</text>
</comment>
<protein>
    <submittedName>
        <fullName evidence="3">Putative GTP pyrophosphokinase</fullName>
    </submittedName>
</protein>
<dbReference type="PANTHER" id="PTHR47837">
    <property type="entry name" value="GTP PYROPHOSPHOKINASE YJBM"/>
    <property type="match status" value="1"/>
</dbReference>
<evidence type="ECO:0000313" key="4">
    <source>
        <dbReference type="Proteomes" id="UP000236726"/>
    </source>
</evidence>
<dbReference type="Proteomes" id="UP000236726">
    <property type="component" value="Unassembled WGS sequence"/>
</dbReference>
<keyword evidence="4" id="KW-1185">Reference proteome</keyword>
<feature type="domain" description="RelA/SpoT" evidence="2">
    <location>
        <begin position="86"/>
        <end position="209"/>
    </location>
</feature>
<sequence length="247" mass="28799">MDINANNLYSNSAYSKVSDEYNAKQIARMVSDGEIPLSELERVFKQTQQMLANYKCAMLEVETKFKVLNEQFSLDHERNPISSISTRLKSPQSIAEKLRRKNIPLGLNSIEKNMYDVAGVRVVCSFVDDVYFLADCLLQQDDVRLIQRKDYIKEPKSNGYRSLHLIIETPIFLENEKRYMKVEVQLRTIAMEFWANLDHKMRYKKDMDPVMLTLTSNELYQCASLSADLDRRMQAVRDMIEGSKEKK</sequence>